<evidence type="ECO:0000256" key="2">
    <source>
        <dbReference type="SAM" id="SignalP"/>
    </source>
</evidence>
<protein>
    <submittedName>
        <fullName evidence="3">Uncharacterized protein</fullName>
    </submittedName>
</protein>
<feature type="region of interest" description="Disordered" evidence="1">
    <location>
        <begin position="242"/>
        <end position="441"/>
    </location>
</feature>
<proteinExistence type="predicted"/>
<dbReference type="Proteomes" id="UP001160148">
    <property type="component" value="Unassembled WGS sequence"/>
</dbReference>
<feature type="compositionally biased region" description="Polar residues" evidence="1">
    <location>
        <begin position="371"/>
        <end position="381"/>
    </location>
</feature>
<name>A0AAV0W465_9HEMI</name>
<accession>A0AAV0W465</accession>
<organism evidence="3 4">
    <name type="scientific">Macrosiphum euphorbiae</name>
    <name type="common">potato aphid</name>
    <dbReference type="NCBI Taxonomy" id="13131"/>
    <lineage>
        <taxon>Eukaryota</taxon>
        <taxon>Metazoa</taxon>
        <taxon>Ecdysozoa</taxon>
        <taxon>Arthropoda</taxon>
        <taxon>Hexapoda</taxon>
        <taxon>Insecta</taxon>
        <taxon>Pterygota</taxon>
        <taxon>Neoptera</taxon>
        <taxon>Paraneoptera</taxon>
        <taxon>Hemiptera</taxon>
        <taxon>Sternorrhyncha</taxon>
        <taxon>Aphidomorpha</taxon>
        <taxon>Aphidoidea</taxon>
        <taxon>Aphididae</taxon>
        <taxon>Macrosiphini</taxon>
        <taxon>Macrosiphum</taxon>
    </lineage>
</organism>
<comment type="caution">
    <text evidence="3">The sequence shown here is derived from an EMBL/GenBank/DDBJ whole genome shotgun (WGS) entry which is preliminary data.</text>
</comment>
<keyword evidence="4" id="KW-1185">Reference proteome</keyword>
<feature type="compositionally biased region" description="Acidic residues" evidence="1">
    <location>
        <begin position="330"/>
        <end position="340"/>
    </location>
</feature>
<feature type="compositionally biased region" description="Polar residues" evidence="1">
    <location>
        <begin position="395"/>
        <end position="407"/>
    </location>
</feature>
<dbReference type="EMBL" id="CARXXK010000001">
    <property type="protein sequence ID" value="CAI6350582.1"/>
    <property type="molecule type" value="Genomic_DNA"/>
</dbReference>
<evidence type="ECO:0000313" key="3">
    <source>
        <dbReference type="EMBL" id="CAI6350582.1"/>
    </source>
</evidence>
<feature type="compositionally biased region" description="Basic and acidic residues" evidence="1">
    <location>
        <begin position="248"/>
        <end position="279"/>
    </location>
</feature>
<feature type="compositionally biased region" description="Low complexity" evidence="1">
    <location>
        <begin position="211"/>
        <end position="221"/>
    </location>
</feature>
<feature type="region of interest" description="Disordered" evidence="1">
    <location>
        <begin position="199"/>
        <end position="221"/>
    </location>
</feature>
<reference evidence="3 4" key="1">
    <citation type="submission" date="2023-01" db="EMBL/GenBank/DDBJ databases">
        <authorList>
            <person name="Whitehead M."/>
        </authorList>
    </citation>
    <scope>NUCLEOTIDE SEQUENCE [LARGE SCALE GENOMIC DNA]</scope>
</reference>
<evidence type="ECO:0000256" key="1">
    <source>
        <dbReference type="SAM" id="MobiDB-lite"/>
    </source>
</evidence>
<evidence type="ECO:0000313" key="4">
    <source>
        <dbReference type="Proteomes" id="UP001160148"/>
    </source>
</evidence>
<sequence>MLFIINFVLLASALTSSSVLGGPSGPTSRQMTYAKETKTVMRSDETAQVLAVGDRSSNLKYVMAIQKSTIWDEIKKRSLTINTSQGLDDEVAGKSPDDLTDQELAQLKQACHDGLKCVAVDQLLVLKQVKEQLGDGQVSVRTAITKITQVLTQYTTEIHEDVYQYEAVQKSDDQSKVYESVTTIVEDNKELCRVKLAPETAQSHQKNDDGNTTPAAVNNNNTVNYNTFKNYNINNGTVNSATINIEPHSGDSVDGDRSEHETPLVNSDEHGATTDERARPNLSRGSRTASRPVTTTEDQPEYTNTPVQVLDDRRKPMLMITDGPSPRDGDGDESASDIDTENSGGQRRYRRPSLDGTGRKNGADEPAANNKIVSSRSSGNDASDRIGNTAADGVDNNTVELDNSSGSKAGGENDSDSDIVSAGSHNTHSSRKGLVEDGFLNNGNMKVSNVDNSNRNKGTLKGAKANNGIINVGTTNNGPVNYGTAKAYTNNGTTLHMDTHDIRQYVDNIDKMYSTILNEFAKN</sequence>
<keyword evidence="2" id="KW-0732">Signal</keyword>
<feature type="signal peptide" evidence="2">
    <location>
        <begin position="1"/>
        <end position="21"/>
    </location>
</feature>
<gene>
    <name evidence="3" type="ORF">MEUPH1_LOCUS7024</name>
</gene>
<feature type="compositionally biased region" description="Polar residues" evidence="1">
    <location>
        <begin position="283"/>
        <end position="307"/>
    </location>
</feature>
<dbReference type="AlphaFoldDB" id="A0AAV0W465"/>
<feature type="chain" id="PRO_5043381837" evidence="2">
    <location>
        <begin position="22"/>
        <end position="523"/>
    </location>
</feature>